<evidence type="ECO:0000313" key="1">
    <source>
        <dbReference type="EMBL" id="KAI9507167.1"/>
    </source>
</evidence>
<gene>
    <name evidence="1" type="ORF">F5148DRAFT_1149948</name>
</gene>
<proteinExistence type="predicted"/>
<organism evidence="1 2">
    <name type="scientific">Russula earlei</name>
    <dbReference type="NCBI Taxonomy" id="71964"/>
    <lineage>
        <taxon>Eukaryota</taxon>
        <taxon>Fungi</taxon>
        <taxon>Dikarya</taxon>
        <taxon>Basidiomycota</taxon>
        <taxon>Agaricomycotina</taxon>
        <taxon>Agaricomycetes</taxon>
        <taxon>Russulales</taxon>
        <taxon>Russulaceae</taxon>
        <taxon>Russula</taxon>
    </lineage>
</organism>
<accession>A0ACC0U8J1</accession>
<comment type="caution">
    <text evidence="1">The sequence shown here is derived from an EMBL/GenBank/DDBJ whole genome shotgun (WGS) entry which is preliminary data.</text>
</comment>
<keyword evidence="2" id="KW-1185">Reference proteome</keyword>
<sequence length="127" mass="14765">MRTSAAVLAIFYLAVGIAPSFATQLGSMDKVLAKREDTVESIKKAMIQQYRTMQSHLQTHSDEMHRVHERMGLVHDKNADKETERVMKDLHNELSSLKDRHDIYNSQIENLTLPYYKRRSHKGYIGY</sequence>
<dbReference type="Proteomes" id="UP001207468">
    <property type="component" value="Unassembled WGS sequence"/>
</dbReference>
<protein>
    <submittedName>
        <fullName evidence="1">Uncharacterized protein</fullName>
    </submittedName>
</protein>
<reference evidence="1" key="1">
    <citation type="submission" date="2021-03" db="EMBL/GenBank/DDBJ databases">
        <title>Evolutionary priming and transition to the ectomycorrhizal habit in an iconic lineage of mushroom-forming fungi: is preadaptation a requirement?</title>
        <authorList>
            <consortium name="DOE Joint Genome Institute"/>
            <person name="Looney B.P."/>
            <person name="Miyauchi S."/>
            <person name="Morin E."/>
            <person name="Drula E."/>
            <person name="Courty P.E."/>
            <person name="Chicoki N."/>
            <person name="Fauchery L."/>
            <person name="Kohler A."/>
            <person name="Kuo A."/>
            <person name="LaButti K."/>
            <person name="Pangilinan J."/>
            <person name="Lipzen A."/>
            <person name="Riley R."/>
            <person name="Andreopoulos W."/>
            <person name="He G."/>
            <person name="Johnson J."/>
            <person name="Barry K.W."/>
            <person name="Grigoriev I.V."/>
            <person name="Nagy L."/>
            <person name="Hibbett D."/>
            <person name="Henrissat B."/>
            <person name="Matheny P.B."/>
            <person name="Labbe J."/>
            <person name="Martin A.F."/>
        </authorList>
    </citation>
    <scope>NUCLEOTIDE SEQUENCE</scope>
    <source>
        <strain evidence="1">BPL698</strain>
    </source>
</reference>
<dbReference type="EMBL" id="JAGFNK010000137">
    <property type="protein sequence ID" value="KAI9507167.1"/>
    <property type="molecule type" value="Genomic_DNA"/>
</dbReference>
<name>A0ACC0U8J1_9AGAM</name>
<evidence type="ECO:0000313" key="2">
    <source>
        <dbReference type="Proteomes" id="UP001207468"/>
    </source>
</evidence>